<reference evidence="7" key="1">
    <citation type="submission" date="2017-02" db="EMBL/GenBank/DDBJ databases">
        <authorList>
            <person name="Varghese N."/>
            <person name="Submissions S."/>
        </authorList>
    </citation>
    <scope>NUCLEOTIDE SEQUENCE [LARGE SCALE GENOMIC DNA]</scope>
    <source>
        <strain evidence="7">UM2</strain>
    </source>
</reference>
<dbReference type="STRING" id="439228.SAMN06295920_102361"/>
<evidence type="ECO:0000313" key="7">
    <source>
        <dbReference type="Proteomes" id="UP000189818"/>
    </source>
</evidence>
<dbReference type="InterPro" id="IPR004839">
    <property type="entry name" value="Aminotransferase_I/II_large"/>
</dbReference>
<dbReference type="EMBL" id="FUYM01000002">
    <property type="protein sequence ID" value="SKB40533.1"/>
    <property type="molecule type" value="Genomic_DNA"/>
</dbReference>
<dbReference type="SUPFAM" id="SSF53383">
    <property type="entry name" value="PLP-dependent transferases"/>
    <property type="match status" value="1"/>
</dbReference>
<evidence type="ECO:0000256" key="3">
    <source>
        <dbReference type="ARBA" id="ARBA00022898"/>
    </source>
</evidence>
<dbReference type="InterPro" id="IPR015422">
    <property type="entry name" value="PyrdxlP-dep_Trfase_small"/>
</dbReference>
<evidence type="ECO:0000259" key="5">
    <source>
        <dbReference type="Pfam" id="PF00155"/>
    </source>
</evidence>
<organism evidence="6 7">
    <name type="scientific">Rhizorhabdus histidinilytica</name>
    <dbReference type="NCBI Taxonomy" id="439228"/>
    <lineage>
        <taxon>Bacteria</taxon>
        <taxon>Pseudomonadati</taxon>
        <taxon>Pseudomonadota</taxon>
        <taxon>Alphaproteobacteria</taxon>
        <taxon>Sphingomonadales</taxon>
        <taxon>Sphingomonadaceae</taxon>
        <taxon>Rhizorhabdus</taxon>
    </lineage>
</organism>
<dbReference type="Gene3D" id="3.90.1150.10">
    <property type="entry name" value="Aspartate Aminotransferase, domain 1"/>
    <property type="match status" value="1"/>
</dbReference>
<dbReference type="AlphaFoldDB" id="A0A1T5B100"/>
<keyword evidence="3 4" id="KW-0663">Pyridoxal phosphate</keyword>
<evidence type="ECO:0000313" key="6">
    <source>
        <dbReference type="EMBL" id="SKB40533.1"/>
    </source>
</evidence>
<accession>A0A1T5B100</accession>
<name>A0A1T5B100_9SPHN</name>
<dbReference type="RefSeq" id="WP_079647105.1">
    <property type="nucleotide sequence ID" value="NZ_FUYM01000002.1"/>
</dbReference>
<dbReference type="InterPro" id="IPR050087">
    <property type="entry name" value="AON_synthase_class-II"/>
</dbReference>
<proteinExistence type="inferred from homology"/>
<dbReference type="PANTHER" id="PTHR13693:SF3">
    <property type="entry name" value="LD36009P"/>
    <property type="match status" value="1"/>
</dbReference>
<dbReference type="InterPro" id="IPR015421">
    <property type="entry name" value="PyrdxlP-dep_Trfase_major"/>
</dbReference>
<dbReference type="NCBIfam" id="NF047603">
    <property type="entry name" value="SerpalmtaseAlphaP"/>
    <property type="match status" value="1"/>
</dbReference>
<keyword evidence="7" id="KW-1185">Reference proteome</keyword>
<gene>
    <name evidence="6" type="ORF">SAMN06295920_102361</name>
</gene>
<dbReference type="Gene3D" id="3.40.640.10">
    <property type="entry name" value="Type I PLP-dependent aspartate aminotransferase-like (Major domain)"/>
    <property type="match status" value="1"/>
</dbReference>
<dbReference type="GO" id="GO:0030170">
    <property type="term" value="F:pyridoxal phosphate binding"/>
    <property type="evidence" value="ECO:0007669"/>
    <property type="project" value="InterPro"/>
</dbReference>
<evidence type="ECO:0000256" key="1">
    <source>
        <dbReference type="ARBA" id="ARBA00001933"/>
    </source>
</evidence>
<protein>
    <submittedName>
        <fullName evidence="6">Serine palmitoyltransferase</fullName>
    </submittedName>
</protein>
<comment type="cofactor">
    <cofactor evidence="1 4">
        <name>pyridoxal 5'-phosphate</name>
        <dbReference type="ChEBI" id="CHEBI:597326"/>
    </cofactor>
</comment>
<dbReference type="InterPro" id="IPR001917">
    <property type="entry name" value="Aminotrans_II_pyridoxalP_BS"/>
</dbReference>
<dbReference type="Proteomes" id="UP000189818">
    <property type="component" value="Unassembled WGS sequence"/>
</dbReference>
<dbReference type="PANTHER" id="PTHR13693">
    <property type="entry name" value="CLASS II AMINOTRANSFERASE/8-AMINO-7-OXONONANOATE SYNTHASE"/>
    <property type="match status" value="1"/>
</dbReference>
<dbReference type="Pfam" id="PF00155">
    <property type="entry name" value="Aminotran_1_2"/>
    <property type="match status" value="1"/>
</dbReference>
<feature type="domain" description="Aminotransferase class I/classII large" evidence="5">
    <location>
        <begin position="56"/>
        <end position="396"/>
    </location>
</feature>
<dbReference type="InterPro" id="IPR015424">
    <property type="entry name" value="PyrdxlP-dep_Trfase"/>
</dbReference>
<evidence type="ECO:0000256" key="2">
    <source>
        <dbReference type="ARBA" id="ARBA00022679"/>
    </source>
</evidence>
<dbReference type="PROSITE" id="PS00599">
    <property type="entry name" value="AA_TRANSFER_CLASS_2"/>
    <property type="match status" value="1"/>
</dbReference>
<keyword evidence="2 6" id="KW-0808">Transferase</keyword>
<dbReference type="OrthoDB" id="9807157at2"/>
<dbReference type="GO" id="GO:0016740">
    <property type="term" value="F:transferase activity"/>
    <property type="evidence" value="ECO:0007669"/>
    <property type="project" value="UniProtKB-KW"/>
</dbReference>
<dbReference type="CDD" id="cd06454">
    <property type="entry name" value="KBL_like"/>
    <property type="match status" value="1"/>
</dbReference>
<sequence>MPSPSCGADPVADLLSKFDPLIAEREALLATGVRDPYAIVMDKVLSPTEAMINGKKTILLGTYNYMGMTFDPDVIAAGKQALDEFGSGTTGSRVLNGTYQGHKACEDALKAFYGTDHAIVFSTGYQANLGMISTLAGKGDYIILDADSHASIYDGCWLGDAEIVRFRHNSVEDLDKRLGRLPAEAGKLVVLEGVYSMMGDIAPLKEMVAVSKKHGAMILVDEAHGMGFFGEHGRGVFEEAGVEADVDFVVGTFSKSVGTVGGFCVSNHPKFEVLRLVCRPYVFTASLPPSVVATAATSIRKLMHAGDKRAHLWKNSRRLHQGLRDMGYKLGTETAQSAIIAVILTDMAQAVTLWQGLLEAGLYVNTARPPATPAGMFLLRCSLCAEHSDEQVEQILGMFESAGRATGVIP</sequence>
<comment type="similarity">
    <text evidence="4">Belongs to the class-II pyridoxal-phosphate-dependent aminotransferase family.</text>
</comment>
<evidence type="ECO:0000256" key="4">
    <source>
        <dbReference type="RuleBase" id="RU003693"/>
    </source>
</evidence>
<dbReference type="NCBIfam" id="NF047599">
    <property type="entry name" value="SerpalmtaseBetaP"/>
    <property type="match status" value="1"/>
</dbReference>